<gene>
    <name evidence="2" type="ORF">BACCOPRO_02257</name>
</gene>
<keyword evidence="1" id="KW-0812">Transmembrane</keyword>
<dbReference type="Proteomes" id="UP000014073">
    <property type="component" value="Unassembled WGS sequence"/>
</dbReference>
<dbReference type="STRING" id="547042.BACCOPRO_02257"/>
<sequence length="47" mass="5771">MLIVKMRFSEGFRRTERYIEAHYALLQFMFSFFCFSAVGYRPYLLSF</sequence>
<evidence type="ECO:0000313" key="3">
    <source>
        <dbReference type="Proteomes" id="UP000014073"/>
    </source>
</evidence>
<reference evidence="2 3" key="1">
    <citation type="submission" date="2008-12" db="EMBL/GenBank/DDBJ databases">
        <authorList>
            <person name="Fulton L."/>
            <person name="Clifton S."/>
            <person name="Fulton B."/>
            <person name="Xu J."/>
            <person name="Minx P."/>
            <person name="Pepin K.H."/>
            <person name="Johnson M."/>
            <person name="Bhonagiri V."/>
            <person name="Nash W.E."/>
            <person name="Mardis E.R."/>
            <person name="Wilson R.K."/>
        </authorList>
    </citation>
    <scope>NUCLEOTIDE SEQUENCE [LARGE SCALE GENOMIC DNA]</scope>
    <source>
        <strain evidence="2 3">DSM 18228</strain>
    </source>
</reference>
<dbReference type="EMBL" id="ACBW01000152">
    <property type="protein sequence ID" value="EEF76751.1"/>
    <property type="molecule type" value="Genomic_DNA"/>
</dbReference>
<proteinExistence type="predicted"/>
<comment type="caution">
    <text evidence="2">The sequence shown here is derived from an EMBL/GenBank/DDBJ whole genome shotgun (WGS) entry which is preliminary data.</text>
</comment>
<organism evidence="2 3">
    <name type="scientific">Phocaeicola coprophilus DSM 18228 = JCM 13818</name>
    <dbReference type="NCBI Taxonomy" id="547042"/>
    <lineage>
        <taxon>Bacteria</taxon>
        <taxon>Pseudomonadati</taxon>
        <taxon>Bacteroidota</taxon>
        <taxon>Bacteroidia</taxon>
        <taxon>Bacteroidales</taxon>
        <taxon>Bacteroidaceae</taxon>
        <taxon>Phocaeicola</taxon>
    </lineage>
</organism>
<keyword evidence="1" id="KW-0472">Membrane</keyword>
<dbReference type="HOGENOM" id="CLU_3164535_0_0_10"/>
<evidence type="ECO:0000256" key="1">
    <source>
        <dbReference type="SAM" id="Phobius"/>
    </source>
</evidence>
<evidence type="ECO:0000313" key="2">
    <source>
        <dbReference type="EMBL" id="EEF76751.1"/>
    </source>
</evidence>
<protein>
    <submittedName>
        <fullName evidence="2">Uncharacterized protein</fullName>
    </submittedName>
</protein>
<keyword evidence="1" id="KW-1133">Transmembrane helix</keyword>
<name>S0FDW5_9BACT</name>
<keyword evidence="3" id="KW-1185">Reference proteome</keyword>
<feature type="transmembrane region" description="Helical" evidence="1">
    <location>
        <begin position="21"/>
        <end position="40"/>
    </location>
</feature>
<dbReference type="AlphaFoldDB" id="S0FDW5"/>
<accession>S0FDW5</accession>